<dbReference type="InterPro" id="IPR007351">
    <property type="entry name" value="YjbR"/>
</dbReference>
<dbReference type="Gene3D" id="3.90.1150.30">
    <property type="match status" value="1"/>
</dbReference>
<dbReference type="SUPFAM" id="SSF142906">
    <property type="entry name" value="YjbR-like"/>
    <property type="match status" value="1"/>
</dbReference>
<dbReference type="PANTHER" id="PTHR35145">
    <property type="entry name" value="CYTOPLASMIC PROTEIN-RELATED"/>
    <property type="match status" value="1"/>
</dbReference>
<evidence type="ECO:0008006" key="3">
    <source>
        <dbReference type="Google" id="ProtNLM"/>
    </source>
</evidence>
<dbReference type="eggNOG" id="COG2315">
    <property type="taxonomic scope" value="Bacteria"/>
</dbReference>
<dbReference type="Pfam" id="PF04237">
    <property type="entry name" value="YjbR"/>
    <property type="match status" value="1"/>
</dbReference>
<gene>
    <name evidence="1" type="ORF">B843_11675</name>
</gene>
<dbReference type="InterPro" id="IPR058532">
    <property type="entry name" value="YjbR/MT2646/Rv2570-like"/>
</dbReference>
<evidence type="ECO:0000313" key="2">
    <source>
        <dbReference type="Proteomes" id="UP000019222"/>
    </source>
</evidence>
<organism evidence="1 2">
    <name type="scientific">Corynebacterium vitaeruminis DSM 20294</name>
    <dbReference type="NCBI Taxonomy" id="1224164"/>
    <lineage>
        <taxon>Bacteria</taxon>
        <taxon>Bacillati</taxon>
        <taxon>Actinomycetota</taxon>
        <taxon>Actinomycetes</taxon>
        <taxon>Mycobacteriales</taxon>
        <taxon>Corynebacteriaceae</taxon>
        <taxon>Corynebacterium</taxon>
    </lineage>
</organism>
<dbReference type="PATRIC" id="fig|1224164.3.peg.2352"/>
<keyword evidence="2" id="KW-1185">Reference proteome</keyword>
<accession>W5Y378</accession>
<protein>
    <recommendedName>
        <fullName evidence="3">MmcQ-like protein</fullName>
    </recommendedName>
</protein>
<reference evidence="1 2" key="1">
    <citation type="submission" date="2013-02" db="EMBL/GenBank/DDBJ databases">
        <title>The complete genome sequence of Corynebacterium vitaeruminis DSM 20294.</title>
        <authorList>
            <person name="Ruckert C."/>
            <person name="Albersmeier A."/>
            <person name="Kalinowski J."/>
        </authorList>
    </citation>
    <scope>NUCLEOTIDE SEQUENCE [LARGE SCALE GENOMIC DNA]</scope>
    <source>
        <strain evidence="2">ATCC 10234</strain>
    </source>
</reference>
<name>W5Y378_9CORY</name>
<dbReference type="AlphaFoldDB" id="W5Y378"/>
<sequence length="133" mass="14942">MDLFRIAGEHALELPATELTHPFGAGWDVYRVKDKMFCVLSHPEENPQRVPMVIVKAIPEEGERLRARYAEITPGYHMNKVHWNSIVDGPGISENLVRDLITDSYLAVVAGLPRAKRPVDPENHGLRQFGAGF</sequence>
<dbReference type="STRING" id="1224164.B843_11675"/>
<dbReference type="InterPro" id="IPR038056">
    <property type="entry name" value="YjbR-like_sf"/>
</dbReference>
<dbReference type="KEGG" id="cvt:B843_11675"/>
<dbReference type="HOGENOM" id="CLU_105851_1_0_11"/>
<dbReference type="RefSeq" id="WP_155895160.1">
    <property type="nucleotide sequence ID" value="NZ_CP004353.1"/>
</dbReference>
<dbReference type="Proteomes" id="UP000019222">
    <property type="component" value="Chromosome"/>
</dbReference>
<dbReference type="PANTHER" id="PTHR35145:SF1">
    <property type="entry name" value="CYTOPLASMIC PROTEIN"/>
    <property type="match status" value="1"/>
</dbReference>
<dbReference type="EMBL" id="CP004353">
    <property type="protein sequence ID" value="AHI23711.1"/>
    <property type="molecule type" value="Genomic_DNA"/>
</dbReference>
<evidence type="ECO:0000313" key="1">
    <source>
        <dbReference type="EMBL" id="AHI23711.1"/>
    </source>
</evidence>
<proteinExistence type="predicted"/>